<sequence>MLSYRHAFHAGNHADVLKHFVQIQLHEYMNQKDTAYTYIDTHSGAGVYALDGGYASKNAEYETGIGPLWERNDLPKPLADYVKLIKELNPSGKMRYYPGSPYCADKLMREHDKLRLFELHPADSKILADNFRKVEAHAAAQGERPSARGRRVLIERGDGFHALKTLLPPPSRRALVLIDPPYEDKQDYRKVRDALDDALVRFPSGIYAIWYPVLQRMESRQFADKLKRLAAKEWLNVTLTITTPGPDGFGLHSSGMFIINPPYTLEPTLRQVMPYLVQVLGKNADATYVIEKGTQVTGTASARTGANGAVRMPVGNARKASPTAGTGSLRLPGQAPAGTPGQAGAAPRAPAAKRPGAGSAGSAVGLAGKSGRPSGAATGVAGKSARPAGAAAGVAGKSGRPTGAATGVAGKSGPPTAASGKSGRPTEGGSSARPAGPRNSGPRRP</sequence>
<dbReference type="InterPro" id="IPR029063">
    <property type="entry name" value="SAM-dependent_MTases_sf"/>
</dbReference>
<dbReference type="InterPro" id="IPR007473">
    <property type="entry name" value="RlmJ"/>
</dbReference>
<feature type="compositionally biased region" description="Low complexity" evidence="2">
    <location>
        <begin position="380"/>
        <end position="400"/>
    </location>
</feature>
<feature type="binding site" evidence="1">
    <location>
        <position position="100"/>
    </location>
    <ligand>
        <name>S-adenosyl-L-methionine</name>
        <dbReference type="ChEBI" id="CHEBI:59789"/>
    </ligand>
</feature>
<evidence type="ECO:0000256" key="1">
    <source>
        <dbReference type="HAMAP-Rule" id="MF_00934"/>
    </source>
</evidence>
<gene>
    <name evidence="1 3" type="primary">rlmJ</name>
    <name evidence="3" type="ORF">IV454_18370</name>
</gene>
<keyword evidence="1" id="KW-0808">Transferase</keyword>
<comment type="function">
    <text evidence="1">Specifically methylates the adenine in position 2030 of 23S rRNA.</text>
</comment>
<dbReference type="Proteomes" id="UP000662888">
    <property type="component" value="Chromosome"/>
</dbReference>
<dbReference type="Gene3D" id="3.40.50.150">
    <property type="entry name" value="Vaccinia Virus protein VP39"/>
    <property type="match status" value="1"/>
</dbReference>
<feature type="binding site" evidence="1">
    <location>
        <position position="118"/>
    </location>
    <ligand>
        <name>S-adenosyl-L-methionine</name>
        <dbReference type="ChEBI" id="CHEBI:59789"/>
    </ligand>
</feature>
<dbReference type="SUPFAM" id="SSF53335">
    <property type="entry name" value="S-adenosyl-L-methionine-dependent methyltransferases"/>
    <property type="match status" value="1"/>
</dbReference>
<accession>A0AA48W9E8</accession>
<proteinExistence type="inferred from homology"/>
<evidence type="ECO:0000313" key="4">
    <source>
        <dbReference type="Proteomes" id="UP000662888"/>
    </source>
</evidence>
<dbReference type="PANTHER" id="PTHR37426:SF1">
    <property type="entry name" value="RIBOSOMAL RNA LARGE SUBUNIT METHYLTRANSFERASE J"/>
    <property type="match status" value="1"/>
</dbReference>
<dbReference type="Pfam" id="PF04378">
    <property type="entry name" value="RsmJ"/>
    <property type="match status" value="1"/>
</dbReference>
<feature type="binding site" evidence="1">
    <location>
        <position position="42"/>
    </location>
    <ligand>
        <name>S-adenosyl-L-methionine</name>
        <dbReference type="ChEBI" id="CHEBI:59789"/>
    </ligand>
</feature>
<comment type="similarity">
    <text evidence="1">Belongs to the RlmJ family.</text>
</comment>
<feature type="compositionally biased region" description="Low complexity" evidence="2">
    <location>
        <begin position="332"/>
        <end position="371"/>
    </location>
</feature>
<feature type="binding site" evidence="1">
    <location>
        <begin position="158"/>
        <end position="159"/>
    </location>
    <ligand>
        <name>S-adenosyl-L-methionine</name>
        <dbReference type="ChEBI" id="CHEBI:59789"/>
    </ligand>
</feature>
<keyword evidence="1" id="KW-0698">rRNA processing</keyword>
<keyword evidence="1" id="KW-0489">Methyltransferase</keyword>
<dbReference type="EMBL" id="CP065053">
    <property type="protein sequence ID" value="QPI47563.1"/>
    <property type="molecule type" value="Genomic_DNA"/>
</dbReference>
<comment type="subunit">
    <text evidence="1">Monomer.</text>
</comment>
<feature type="site" description="Interaction with substrate rRNA" evidence="1">
    <location>
        <position position="4"/>
    </location>
</feature>
<name>A0AA48W9E8_9BURK</name>
<feature type="active site" description="Proton acceptor" evidence="1">
    <location>
        <position position="179"/>
    </location>
</feature>
<dbReference type="PANTHER" id="PTHR37426">
    <property type="entry name" value="RIBOSOMAL RNA LARGE SUBUNIT METHYLTRANSFERASE J"/>
    <property type="match status" value="1"/>
</dbReference>
<keyword evidence="4" id="KW-1185">Reference proteome</keyword>
<dbReference type="EC" id="2.1.1.266" evidence="1"/>
<organism evidence="3 4">
    <name type="scientific">Massilia antarctica</name>
    <dbReference type="NCBI Taxonomy" id="2765360"/>
    <lineage>
        <taxon>Bacteria</taxon>
        <taxon>Pseudomonadati</taxon>
        <taxon>Pseudomonadota</taxon>
        <taxon>Betaproteobacteria</taxon>
        <taxon>Burkholderiales</taxon>
        <taxon>Oxalobacteraceae</taxon>
        <taxon>Telluria group</taxon>
        <taxon>Massilia</taxon>
    </lineage>
</organism>
<evidence type="ECO:0000313" key="3">
    <source>
        <dbReference type="EMBL" id="QPI47563.1"/>
    </source>
</evidence>
<evidence type="ECO:0000256" key="2">
    <source>
        <dbReference type="SAM" id="MobiDB-lite"/>
    </source>
</evidence>
<feature type="binding site" evidence="1">
    <location>
        <position position="19"/>
    </location>
    <ligand>
        <name>S-adenosyl-L-methionine</name>
        <dbReference type="ChEBI" id="CHEBI:59789"/>
    </ligand>
</feature>
<keyword evidence="1" id="KW-0949">S-adenosyl-L-methionine</keyword>
<dbReference type="HAMAP" id="MF_00934">
    <property type="entry name" value="23SrRNA_methyltr_J"/>
    <property type="match status" value="1"/>
</dbReference>
<feature type="binding site" evidence="1">
    <location>
        <position position="179"/>
    </location>
    <ligand>
        <name>S-adenosyl-L-methionine</name>
        <dbReference type="ChEBI" id="CHEBI:59789"/>
    </ligand>
</feature>
<keyword evidence="1" id="KW-0694">RNA-binding</keyword>
<protein>
    <recommendedName>
        <fullName evidence="1">Ribosomal RNA large subunit methyltransferase J</fullName>
        <ecNumber evidence="1">2.1.1.266</ecNumber>
    </recommendedName>
    <alternativeName>
        <fullName evidence="1">23S rRNA (adenine(2030)-N6)-methyltransferase</fullName>
    </alternativeName>
    <alternativeName>
        <fullName evidence="1">23S rRNA m6A2030 methyltransferase</fullName>
    </alternativeName>
</protein>
<dbReference type="RefSeq" id="WP_206087252.1">
    <property type="nucleotide sequence ID" value="NZ_CP065053.1"/>
</dbReference>
<reference evidence="3 4" key="1">
    <citation type="submission" date="2020-11" db="EMBL/GenBank/DDBJ databases">
        <authorList>
            <person name="Sun Q."/>
        </authorList>
    </citation>
    <scope>NUCLEOTIDE SEQUENCE [LARGE SCALE GENOMIC DNA]</scope>
    <source>
        <strain evidence="3 4">P8398</strain>
    </source>
</reference>
<comment type="catalytic activity">
    <reaction evidence="1">
        <text>adenosine(2030) in 23S rRNA + S-adenosyl-L-methionine = N(6)-methyladenosine(2030) in 23S rRNA + S-adenosyl-L-homocysteine + H(+)</text>
        <dbReference type="Rhea" id="RHEA:43736"/>
        <dbReference type="Rhea" id="RHEA-COMP:10668"/>
        <dbReference type="Rhea" id="RHEA-COMP:10669"/>
        <dbReference type="ChEBI" id="CHEBI:15378"/>
        <dbReference type="ChEBI" id="CHEBI:57856"/>
        <dbReference type="ChEBI" id="CHEBI:59789"/>
        <dbReference type="ChEBI" id="CHEBI:74411"/>
        <dbReference type="ChEBI" id="CHEBI:74449"/>
        <dbReference type="EC" id="2.1.1.266"/>
    </reaction>
</comment>
<feature type="region of interest" description="Disordered" evidence="2">
    <location>
        <begin position="302"/>
        <end position="445"/>
    </location>
</feature>